<accession>A0A2P7RR33</accession>
<name>A0A2P7RR33_9HYPH</name>
<dbReference type="PROSITE" id="PS51740">
    <property type="entry name" value="SPOVT_ABRB"/>
    <property type="match status" value="1"/>
</dbReference>
<proteinExistence type="predicted"/>
<keyword evidence="1" id="KW-0238">DNA-binding</keyword>
<reference evidence="3 4" key="1">
    <citation type="submission" date="2018-03" db="EMBL/GenBank/DDBJ databases">
        <title>The draft genome of Mesorhizobium sp. 6GN-30.</title>
        <authorList>
            <person name="Liu L."/>
            <person name="Li L."/>
            <person name="Wang T."/>
            <person name="Zhang X."/>
            <person name="Liang L."/>
        </authorList>
    </citation>
    <scope>NUCLEOTIDE SEQUENCE [LARGE SCALE GENOMIC DNA]</scope>
    <source>
        <strain evidence="3 4">6GN30</strain>
    </source>
</reference>
<protein>
    <submittedName>
        <fullName evidence="3">AbrB family transcriptional regulator</fullName>
    </submittedName>
</protein>
<dbReference type="RefSeq" id="WP_106775181.1">
    <property type="nucleotide sequence ID" value="NZ_PXYK01000036.1"/>
</dbReference>
<evidence type="ECO:0000313" key="3">
    <source>
        <dbReference type="EMBL" id="PSJ52691.1"/>
    </source>
</evidence>
<keyword evidence="4" id="KW-1185">Reference proteome</keyword>
<dbReference type="EMBL" id="PXYK01000036">
    <property type="protein sequence ID" value="PSJ52691.1"/>
    <property type="molecule type" value="Genomic_DNA"/>
</dbReference>
<dbReference type="SUPFAM" id="SSF89447">
    <property type="entry name" value="AbrB/MazE/MraZ-like"/>
    <property type="match status" value="1"/>
</dbReference>
<dbReference type="SMART" id="SM00966">
    <property type="entry name" value="SpoVT_AbrB"/>
    <property type="match status" value="1"/>
</dbReference>
<evidence type="ECO:0000256" key="1">
    <source>
        <dbReference type="PROSITE-ProRule" id="PRU01076"/>
    </source>
</evidence>
<dbReference type="AlphaFoldDB" id="A0A2P7RR33"/>
<dbReference type="OrthoDB" id="7160352at2"/>
<dbReference type="Pfam" id="PF04014">
    <property type="entry name" value="MazE_antitoxin"/>
    <property type="match status" value="1"/>
</dbReference>
<dbReference type="Proteomes" id="UP000241229">
    <property type="component" value="Unassembled WGS sequence"/>
</dbReference>
<dbReference type="InterPro" id="IPR037914">
    <property type="entry name" value="SpoVT-AbrB_sf"/>
</dbReference>
<evidence type="ECO:0000313" key="4">
    <source>
        <dbReference type="Proteomes" id="UP000241229"/>
    </source>
</evidence>
<sequence>MNVRAKVSSKGQVVIPKQIREGLGITDGTEVEFVPQGRGFFVQPVEDFDLRYPKVPAGEFLKHVVRIKRPFPTDEEIDRAMLAEAARRFNATRR</sequence>
<feature type="domain" description="SpoVT-AbrB" evidence="2">
    <location>
        <begin position="2"/>
        <end position="47"/>
    </location>
</feature>
<comment type="caution">
    <text evidence="3">The sequence shown here is derived from an EMBL/GenBank/DDBJ whole genome shotgun (WGS) entry which is preliminary data.</text>
</comment>
<dbReference type="GO" id="GO:0003677">
    <property type="term" value="F:DNA binding"/>
    <property type="evidence" value="ECO:0007669"/>
    <property type="project" value="UniProtKB-UniRule"/>
</dbReference>
<dbReference type="Gene3D" id="2.10.260.10">
    <property type="match status" value="1"/>
</dbReference>
<gene>
    <name evidence="3" type="ORF">C7I84_26275</name>
</gene>
<organism evidence="3 4">
    <name type="scientific">Kumtagia ephedrae</name>
    <dbReference type="NCBI Taxonomy" id="2116701"/>
    <lineage>
        <taxon>Bacteria</taxon>
        <taxon>Pseudomonadati</taxon>
        <taxon>Pseudomonadota</taxon>
        <taxon>Alphaproteobacteria</taxon>
        <taxon>Hyphomicrobiales</taxon>
        <taxon>Phyllobacteriaceae</taxon>
        <taxon>Kumtagia</taxon>
    </lineage>
</organism>
<dbReference type="InterPro" id="IPR007159">
    <property type="entry name" value="SpoVT-AbrB_dom"/>
</dbReference>
<dbReference type="NCBIfam" id="TIGR01439">
    <property type="entry name" value="lp_hng_hel_AbrB"/>
    <property type="match status" value="1"/>
</dbReference>
<evidence type="ECO:0000259" key="2">
    <source>
        <dbReference type="PROSITE" id="PS51740"/>
    </source>
</evidence>